<evidence type="ECO:0000256" key="13">
    <source>
        <dbReference type="SAM" id="Phobius"/>
    </source>
</evidence>
<dbReference type="InterPro" id="IPR051817">
    <property type="entry name" value="FDH_cytochrome_b556_subunit"/>
</dbReference>
<accession>A0A317CPZ7</accession>
<keyword evidence="11" id="KW-0408">Iron</keyword>
<dbReference type="NCBIfam" id="TIGR01583">
    <property type="entry name" value="formate-DH-gamm"/>
    <property type="match status" value="1"/>
</dbReference>
<evidence type="ECO:0000256" key="1">
    <source>
        <dbReference type="ARBA" id="ARBA00001971"/>
    </source>
</evidence>
<dbReference type="Pfam" id="PF01292">
    <property type="entry name" value="Ni_hydr_CYTB"/>
    <property type="match status" value="1"/>
</dbReference>
<keyword evidence="7 13" id="KW-0812">Transmembrane</keyword>
<comment type="similarity">
    <text evidence="3">Belongs to the formate dehydrogenase gamma subunit family.</text>
</comment>
<dbReference type="Proteomes" id="UP000245539">
    <property type="component" value="Unassembled WGS sequence"/>
</dbReference>
<dbReference type="GO" id="GO:0022904">
    <property type="term" value="P:respiratory electron transport chain"/>
    <property type="evidence" value="ECO:0007669"/>
    <property type="project" value="InterPro"/>
</dbReference>
<keyword evidence="12 13" id="KW-0472">Membrane</keyword>
<proteinExistence type="inferred from homology"/>
<dbReference type="InterPro" id="IPR011577">
    <property type="entry name" value="Cyt_b561_bac/Ni-Hgenase"/>
</dbReference>
<feature type="chain" id="PRO_5016314503" evidence="14">
    <location>
        <begin position="21"/>
        <end position="351"/>
    </location>
</feature>
<dbReference type="GO" id="GO:0009055">
    <property type="term" value="F:electron transfer activity"/>
    <property type="evidence" value="ECO:0007669"/>
    <property type="project" value="InterPro"/>
</dbReference>
<dbReference type="GO" id="GO:0009326">
    <property type="term" value="C:formate dehydrogenase complex"/>
    <property type="evidence" value="ECO:0007669"/>
    <property type="project" value="InterPro"/>
</dbReference>
<feature type="transmembrane region" description="Helical" evidence="13">
    <location>
        <begin position="79"/>
        <end position="100"/>
    </location>
</feature>
<dbReference type="OrthoDB" id="9790598at2"/>
<evidence type="ECO:0000313" key="16">
    <source>
        <dbReference type="EMBL" id="PWR00649.1"/>
    </source>
</evidence>
<organism evidence="16 17">
    <name type="scientific">Leucothrix pacifica</name>
    <dbReference type="NCBI Taxonomy" id="1247513"/>
    <lineage>
        <taxon>Bacteria</taxon>
        <taxon>Pseudomonadati</taxon>
        <taxon>Pseudomonadota</taxon>
        <taxon>Gammaproteobacteria</taxon>
        <taxon>Thiotrichales</taxon>
        <taxon>Thiotrichaceae</taxon>
        <taxon>Leucothrix</taxon>
    </lineage>
</organism>
<evidence type="ECO:0000256" key="5">
    <source>
        <dbReference type="ARBA" id="ARBA00022475"/>
    </source>
</evidence>
<dbReference type="GO" id="GO:0008863">
    <property type="term" value="F:formate dehydrogenase (NAD+) activity"/>
    <property type="evidence" value="ECO:0007669"/>
    <property type="project" value="InterPro"/>
</dbReference>
<keyword evidence="14" id="KW-0732">Signal</keyword>
<dbReference type="AlphaFoldDB" id="A0A317CPZ7"/>
<evidence type="ECO:0000256" key="8">
    <source>
        <dbReference type="ARBA" id="ARBA00022723"/>
    </source>
</evidence>
<sequence>MRILWLSLLLLLTFPAVSHAAGPSVIQQDPGAELWNAVRARAQEDSDPGQVRSQVKGIESTSLVNIGGEEWRHFRMGQLIPTAAKVLGFTIIAILLFRLIRGKIPIKAGRSTQKIKRFTTFQRYVHWITAILFVALGITGAVLLFGRFIIIPYLGPEIGGPLTLLMKRIHDYAGPAFAIALVVLTFTFMKGNFFKWIDFKWVFKGGGLLGGHAPAGRYNAGEKGWYWMAVLVGIVVVASGLVLDFTFILDYTDFGRTRDNITFAHWVHSISAVGIMAASLGHIYMGTIAMEGAFEVMQTGECDANWAKEHHDLWYEELVEQGVVVPVEELAPVADDASENDSGTEQVKAVS</sequence>
<comment type="cofactor">
    <cofactor evidence="1">
        <name>heme</name>
        <dbReference type="ChEBI" id="CHEBI:30413"/>
    </cofactor>
</comment>
<keyword evidence="9" id="KW-0249">Electron transport</keyword>
<evidence type="ECO:0000256" key="7">
    <source>
        <dbReference type="ARBA" id="ARBA00022692"/>
    </source>
</evidence>
<evidence type="ECO:0000256" key="11">
    <source>
        <dbReference type="ARBA" id="ARBA00023004"/>
    </source>
</evidence>
<keyword evidence="17" id="KW-1185">Reference proteome</keyword>
<feature type="transmembrane region" description="Helical" evidence="13">
    <location>
        <begin position="263"/>
        <end position="284"/>
    </location>
</feature>
<evidence type="ECO:0000256" key="12">
    <source>
        <dbReference type="ARBA" id="ARBA00023136"/>
    </source>
</evidence>
<evidence type="ECO:0000313" key="17">
    <source>
        <dbReference type="Proteomes" id="UP000245539"/>
    </source>
</evidence>
<evidence type="ECO:0000256" key="6">
    <source>
        <dbReference type="ARBA" id="ARBA00022617"/>
    </source>
</evidence>
<protein>
    <submittedName>
        <fullName evidence="16">Formate dehydrogenase subunit gamma</fullName>
    </submittedName>
</protein>
<evidence type="ECO:0000256" key="14">
    <source>
        <dbReference type="SAM" id="SignalP"/>
    </source>
</evidence>
<keyword evidence="5" id="KW-1003">Cell membrane</keyword>
<dbReference type="GO" id="GO:0015944">
    <property type="term" value="P:formate oxidation"/>
    <property type="evidence" value="ECO:0007669"/>
    <property type="project" value="TreeGrafter"/>
</dbReference>
<dbReference type="GO" id="GO:0036397">
    <property type="term" value="F:formate dehydrogenase (quinone) activity"/>
    <property type="evidence" value="ECO:0007669"/>
    <property type="project" value="TreeGrafter"/>
</dbReference>
<evidence type="ECO:0000256" key="4">
    <source>
        <dbReference type="ARBA" id="ARBA00022448"/>
    </source>
</evidence>
<reference evidence="16 17" key="1">
    <citation type="submission" date="2018-05" db="EMBL/GenBank/DDBJ databases">
        <title>Leucothrix arctica sp. nov., isolated from Arctic seawater.</title>
        <authorList>
            <person name="Choi A."/>
            <person name="Baek K."/>
        </authorList>
    </citation>
    <scope>NUCLEOTIDE SEQUENCE [LARGE SCALE GENOMIC DNA]</scope>
    <source>
        <strain evidence="16 17">JCM 18388</strain>
    </source>
</reference>
<dbReference type="PANTHER" id="PTHR30074">
    <property type="entry name" value="FORMATE DEHYDROGENASE, NITRATE-INDUCIBLE, CYTOCHROME B556 FDN SUBUNIT"/>
    <property type="match status" value="1"/>
</dbReference>
<dbReference type="InterPro" id="IPR016174">
    <property type="entry name" value="Di-haem_cyt_TM"/>
</dbReference>
<dbReference type="GO" id="GO:0005886">
    <property type="term" value="C:plasma membrane"/>
    <property type="evidence" value="ECO:0007669"/>
    <property type="project" value="UniProtKB-SubCell"/>
</dbReference>
<dbReference type="InterPro" id="IPR006471">
    <property type="entry name" value="Formate_DH_gsu"/>
</dbReference>
<evidence type="ECO:0000259" key="15">
    <source>
        <dbReference type="Pfam" id="PF01292"/>
    </source>
</evidence>
<feature type="signal peptide" evidence="14">
    <location>
        <begin position="1"/>
        <end position="20"/>
    </location>
</feature>
<name>A0A317CPZ7_9GAMM</name>
<dbReference type="GO" id="GO:0046872">
    <property type="term" value="F:metal ion binding"/>
    <property type="evidence" value="ECO:0007669"/>
    <property type="project" value="UniProtKB-KW"/>
</dbReference>
<keyword evidence="4" id="KW-0813">Transport</keyword>
<gene>
    <name evidence="16" type="ORF">DKW60_00125</name>
</gene>
<feature type="transmembrane region" description="Helical" evidence="13">
    <location>
        <begin position="225"/>
        <end position="243"/>
    </location>
</feature>
<dbReference type="Gene3D" id="1.20.950.20">
    <property type="entry name" value="Transmembrane di-heme cytochromes, Chain C"/>
    <property type="match status" value="1"/>
</dbReference>
<evidence type="ECO:0000256" key="9">
    <source>
        <dbReference type="ARBA" id="ARBA00022982"/>
    </source>
</evidence>
<comment type="subcellular location">
    <subcellularLocation>
        <location evidence="2">Cell membrane</location>
        <topology evidence="2">Multi-pass membrane protein</topology>
    </subcellularLocation>
</comment>
<keyword evidence="10 13" id="KW-1133">Transmembrane helix</keyword>
<keyword evidence="8" id="KW-0479">Metal-binding</keyword>
<comment type="caution">
    <text evidence="16">The sequence shown here is derived from an EMBL/GenBank/DDBJ whole genome shotgun (WGS) entry which is preliminary data.</text>
</comment>
<dbReference type="EMBL" id="QGKM01000001">
    <property type="protein sequence ID" value="PWR00649.1"/>
    <property type="molecule type" value="Genomic_DNA"/>
</dbReference>
<dbReference type="RefSeq" id="WP_109835630.1">
    <property type="nucleotide sequence ID" value="NZ_QGKM01000001.1"/>
</dbReference>
<dbReference type="GO" id="GO:0009061">
    <property type="term" value="P:anaerobic respiration"/>
    <property type="evidence" value="ECO:0007669"/>
    <property type="project" value="TreeGrafter"/>
</dbReference>
<dbReference type="PANTHER" id="PTHR30074:SF6">
    <property type="entry name" value="FORMATE DEHYDROGENASE GAMMA SUBUNIT"/>
    <property type="match status" value="1"/>
</dbReference>
<feature type="domain" description="Cytochrome b561 bacterial/Ni-hydrogenase" evidence="15">
    <location>
        <begin position="117"/>
        <end position="291"/>
    </location>
</feature>
<feature type="transmembrane region" description="Helical" evidence="13">
    <location>
        <begin position="124"/>
        <end position="152"/>
    </location>
</feature>
<evidence type="ECO:0000256" key="2">
    <source>
        <dbReference type="ARBA" id="ARBA00004651"/>
    </source>
</evidence>
<feature type="transmembrane region" description="Helical" evidence="13">
    <location>
        <begin position="172"/>
        <end position="189"/>
    </location>
</feature>
<keyword evidence="6" id="KW-0349">Heme</keyword>
<evidence type="ECO:0000256" key="10">
    <source>
        <dbReference type="ARBA" id="ARBA00022989"/>
    </source>
</evidence>
<dbReference type="SUPFAM" id="SSF81342">
    <property type="entry name" value="Transmembrane di-heme cytochromes"/>
    <property type="match status" value="1"/>
</dbReference>
<evidence type="ECO:0000256" key="3">
    <source>
        <dbReference type="ARBA" id="ARBA00010747"/>
    </source>
</evidence>